<dbReference type="OrthoDB" id="68965at2"/>
<protein>
    <submittedName>
        <fullName evidence="1">Uncharacterized protein</fullName>
    </submittedName>
</protein>
<proteinExistence type="predicted"/>
<reference evidence="2" key="1">
    <citation type="submission" date="2018-01" db="EMBL/GenBank/DDBJ databases">
        <title>Draft Genome Sequence of the Radioresistant Bacterium Deinococcus aerius TR0125, Isolated from the Higher Atmosphere above Japan.</title>
        <authorList>
            <person name="Satoh K."/>
            <person name="Arai H."/>
            <person name="Sanzen T."/>
            <person name="Kawaguchi Y."/>
            <person name="Hayashi H."/>
            <person name="Yokobori S."/>
            <person name="Yamagishi A."/>
            <person name="Oono Y."/>
            <person name="Narumi I."/>
        </authorList>
    </citation>
    <scope>NUCLEOTIDE SEQUENCE [LARGE SCALE GENOMIC DNA]</scope>
    <source>
        <strain evidence="2">TR0125</strain>
    </source>
</reference>
<evidence type="ECO:0000313" key="2">
    <source>
        <dbReference type="Proteomes" id="UP000236569"/>
    </source>
</evidence>
<organism evidence="1 2">
    <name type="scientific">Deinococcus aerius</name>
    <dbReference type="NCBI Taxonomy" id="200253"/>
    <lineage>
        <taxon>Bacteria</taxon>
        <taxon>Thermotogati</taxon>
        <taxon>Deinococcota</taxon>
        <taxon>Deinococci</taxon>
        <taxon>Deinococcales</taxon>
        <taxon>Deinococcaceae</taxon>
        <taxon>Deinococcus</taxon>
    </lineage>
</organism>
<sequence>MTEDIRALLMAYDSPNPQDWEAPEGFSEREREALLTQVRTLAGRIEALLCVPVEYDDQYQDASCVADLYVKTPDDREAIIRFSSFGQMAVIFRWAQGARLPIQSPLEPLLLPLVEQGGFAAIPPEELALPYDGPYGRCAGTFNNTMTWFERYFDYL</sequence>
<keyword evidence="2" id="KW-1185">Reference proteome</keyword>
<dbReference type="RefSeq" id="WP_103127736.1">
    <property type="nucleotide sequence ID" value="NZ_BFAG01000001.1"/>
</dbReference>
<accession>A0A2I9DDZ6</accession>
<evidence type="ECO:0000313" key="1">
    <source>
        <dbReference type="EMBL" id="GBF04168.1"/>
    </source>
</evidence>
<gene>
    <name evidence="1" type="ORF">DAERI_010340</name>
</gene>
<dbReference type="AlphaFoldDB" id="A0A2I9DDZ6"/>
<dbReference type="Proteomes" id="UP000236569">
    <property type="component" value="Unassembled WGS sequence"/>
</dbReference>
<dbReference type="EMBL" id="BFAG01000001">
    <property type="protein sequence ID" value="GBF04168.1"/>
    <property type="molecule type" value="Genomic_DNA"/>
</dbReference>
<name>A0A2I9DDZ6_9DEIO</name>
<comment type="caution">
    <text evidence="1">The sequence shown here is derived from an EMBL/GenBank/DDBJ whole genome shotgun (WGS) entry which is preliminary data.</text>
</comment>